<dbReference type="InterPro" id="IPR006059">
    <property type="entry name" value="SBP"/>
</dbReference>
<dbReference type="Gene3D" id="3.40.190.10">
    <property type="entry name" value="Periplasmic binding protein-like II"/>
    <property type="match status" value="2"/>
</dbReference>
<evidence type="ECO:0000313" key="2">
    <source>
        <dbReference type="Proteomes" id="UP000278222"/>
    </source>
</evidence>
<dbReference type="EMBL" id="RJKX01000016">
    <property type="protein sequence ID" value="ROP83514.1"/>
    <property type="molecule type" value="Genomic_DNA"/>
</dbReference>
<dbReference type="InterPro" id="IPR006311">
    <property type="entry name" value="TAT_signal"/>
</dbReference>
<dbReference type="PROSITE" id="PS51318">
    <property type="entry name" value="TAT"/>
    <property type="match status" value="1"/>
</dbReference>
<dbReference type="Pfam" id="PF13416">
    <property type="entry name" value="SBP_bac_8"/>
    <property type="match status" value="1"/>
</dbReference>
<dbReference type="PANTHER" id="PTHR42779">
    <property type="entry name" value="PROTEIN YNJB"/>
    <property type="match status" value="1"/>
</dbReference>
<evidence type="ECO:0000313" key="1">
    <source>
        <dbReference type="EMBL" id="ROP83514.1"/>
    </source>
</evidence>
<organism evidence="1 2">
    <name type="scientific">Stella humosa</name>
    <dbReference type="NCBI Taxonomy" id="94"/>
    <lineage>
        <taxon>Bacteria</taxon>
        <taxon>Pseudomonadati</taxon>
        <taxon>Pseudomonadota</taxon>
        <taxon>Alphaproteobacteria</taxon>
        <taxon>Rhodospirillales</taxon>
        <taxon>Stellaceae</taxon>
        <taxon>Stella</taxon>
    </lineage>
</organism>
<proteinExistence type="predicted"/>
<dbReference type="RefSeq" id="WP_123693160.1">
    <property type="nucleotide sequence ID" value="NZ_AP019700.1"/>
</dbReference>
<accession>A0A3N1KU52</accession>
<keyword evidence="2" id="KW-1185">Reference proteome</keyword>
<dbReference type="SUPFAM" id="SSF53850">
    <property type="entry name" value="Periplasmic binding protein-like II"/>
    <property type="match status" value="1"/>
</dbReference>
<dbReference type="AlphaFoldDB" id="A0A3N1KU52"/>
<dbReference type="Proteomes" id="UP000278222">
    <property type="component" value="Unassembled WGS sequence"/>
</dbReference>
<comment type="caution">
    <text evidence="1">The sequence shown here is derived from an EMBL/GenBank/DDBJ whole genome shotgun (WGS) entry which is preliminary data.</text>
</comment>
<name>A0A3N1KU52_9PROT</name>
<dbReference type="PANTHER" id="PTHR42779:SF1">
    <property type="entry name" value="PROTEIN YNJB"/>
    <property type="match status" value="1"/>
</dbReference>
<reference evidence="1 2" key="1">
    <citation type="submission" date="2018-11" db="EMBL/GenBank/DDBJ databases">
        <title>Genomic Encyclopedia of Type Strains, Phase IV (KMG-IV): sequencing the most valuable type-strain genomes for metagenomic binning, comparative biology and taxonomic classification.</title>
        <authorList>
            <person name="Goeker M."/>
        </authorList>
    </citation>
    <scope>NUCLEOTIDE SEQUENCE [LARGE SCALE GENOMIC DNA]</scope>
    <source>
        <strain evidence="1 2">DSM 5900</strain>
    </source>
</reference>
<dbReference type="OrthoDB" id="3239593at2"/>
<gene>
    <name evidence="1" type="ORF">EDC65_4162</name>
</gene>
<sequence>MAKTKNGGADSDIARPGLARRGFIGAAGTAALSLTALGHVGREAQAAAFRPDLTMAENPNPASAYPKWFPSWPEVEKLARQEGQVLVSAWGSAEAKEMFTKLCAQFEKKYGIKAVYRHGDWFAAQQQVLNDVKEKKEQGSIDAIFLWGKPFSNLMQGGGVWEVPILDMLPNARRIAYRPELGRFVHDMVPTYGCFVPQVNYQNCFVYDKKKFKKTDMPQTVEGVLDWAKKNKGQFTYCDVNKGGSGHTWVMMLIYALTGGYEKYAFKPFNKDVAANDWKPLWDYLKELEQYMYRPGTYPQGNNAVAQLFSAEEITFCPNWDGTMAQEVRGGRLDPDRLGVFVPEPGIFSPCDGFTIPTNAPHKAAALLFLDYILSVEAQMEVPRIMASYPVVTEAWDRLPAKERNEPWVPVQDLRQWRDLGRTGARHGEYMFQMMTEWVDRIARR</sequence>
<protein>
    <submittedName>
        <fullName evidence="1">Putative spermidine/putrescine transport system substrate-binding protein</fullName>
    </submittedName>
</protein>